<keyword evidence="1" id="KW-0732">Signal</keyword>
<dbReference type="Gene3D" id="2.80.10.50">
    <property type="match status" value="1"/>
</dbReference>
<organism evidence="4 5">
    <name type="scientific">Thomasclavelia spiroformis</name>
    <dbReference type="NCBI Taxonomy" id="29348"/>
    <lineage>
        <taxon>Bacteria</taxon>
        <taxon>Bacillati</taxon>
        <taxon>Bacillota</taxon>
        <taxon>Erysipelotrichia</taxon>
        <taxon>Erysipelotrichales</taxon>
        <taxon>Coprobacillaceae</taxon>
        <taxon>Thomasclavelia</taxon>
    </lineage>
</organism>
<proteinExistence type="predicted"/>
<dbReference type="SUPFAM" id="SSF50405">
    <property type="entry name" value="Actin-crosslinking proteins"/>
    <property type="match status" value="1"/>
</dbReference>
<dbReference type="Gene3D" id="1.20.1270.90">
    <property type="entry name" value="AF1782-like"/>
    <property type="match status" value="1"/>
</dbReference>
<gene>
    <name evidence="4" type="ORF">K8V91_10345</name>
</gene>
<dbReference type="InterPro" id="IPR008397">
    <property type="entry name" value="Alginate_lyase_dom"/>
</dbReference>
<evidence type="ECO:0000313" key="4">
    <source>
        <dbReference type="EMBL" id="HJF41315.1"/>
    </source>
</evidence>
<name>A0A921GDL1_9FIRM</name>
<reference evidence="4" key="1">
    <citation type="journal article" date="2021" name="PeerJ">
        <title>Extensive microbial diversity within the chicken gut microbiome revealed by metagenomics and culture.</title>
        <authorList>
            <person name="Gilroy R."/>
            <person name="Ravi A."/>
            <person name="Getino M."/>
            <person name="Pursley I."/>
            <person name="Horton D.L."/>
            <person name="Alikhan N.F."/>
            <person name="Baker D."/>
            <person name="Gharbi K."/>
            <person name="Hall N."/>
            <person name="Watson M."/>
            <person name="Adriaenssens E.M."/>
            <person name="Foster-Nyarko E."/>
            <person name="Jarju S."/>
            <person name="Secka A."/>
            <person name="Antonio M."/>
            <person name="Oren A."/>
            <person name="Chaudhuri R.R."/>
            <person name="La Ragione R."/>
            <person name="Hildebrand F."/>
            <person name="Pallen M.J."/>
        </authorList>
    </citation>
    <scope>NUCLEOTIDE SEQUENCE</scope>
    <source>
        <strain evidence="4">CHK193-16274</strain>
    </source>
</reference>
<dbReference type="NCBIfam" id="NF033679">
    <property type="entry name" value="DNRLRE_dom"/>
    <property type="match status" value="2"/>
</dbReference>
<accession>A0A921GDL1</accession>
<comment type="caution">
    <text evidence="4">The sequence shown here is derived from an EMBL/GenBank/DDBJ whole genome shotgun (WGS) entry which is preliminary data.</text>
</comment>
<dbReference type="InterPro" id="IPR008999">
    <property type="entry name" value="Actin-crosslinking"/>
</dbReference>
<dbReference type="EMBL" id="DYWV01000356">
    <property type="protein sequence ID" value="HJF41315.1"/>
    <property type="molecule type" value="Genomic_DNA"/>
</dbReference>
<dbReference type="Proteomes" id="UP000749320">
    <property type="component" value="Unassembled WGS sequence"/>
</dbReference>
<feature type="domain" description="Alginate lyase" evidence="3">
    <location>
        <begin position="680"/>
        <end position="906"/>
    </location>
</feature>
<dbReference type="GO" id="GO:0042597">
    <property type="term" value="C:periplasmic space"/>
    <property type="evidence" value="ECO:0007669"/>
    <property type="project" value="InterPro"/>
</dbReference>
<dbReference type="GO" id="GO:0016829">
    <property type="term" value="F:lyase activity"/>
    <property type="evidence" value="ECO:0007669"/>
    <property type="project" value="UniProtKB-KW"/>
</dbReference>
<evidence type="ECO:0000313" key="5">
    <source>
        <dbReference type="Proteomes" id="UP000749320"/>
    </source>
</evidence>
<dbReference type="Pfam" id="PF05426">
    <property type="entry name" value="Alginate_lyase"/>
    <property type="match status" value="1"/>
</dbReference>
<sequence length="1305" mass="147828">MRKIKIVFTSFICLLLVFSTLGFVQAKENYLLNDAFVSNFNGQENNNYANSNNLILGKGRHVYMRFDLTEMNVDEIKSVILNTTKLKGNYNNTYVINQCSEYLRIDDNNESAQLWDESNITYNNRPLDLSNYQTISQKGDVDKLNITDLVVAALKDDKETISLHITTLDVDDDSVSATEVYSSRSANGPNLLVETTSPEVDDNYVISDSFVNKSQSDANFQTSNNLIIGKGRHVYLRLNIADIDVTEIENITLQSSYLKGNTKNTFVITECSEFLRADENSDSTTLWDVTNITYNNRPRDLADTLTLEQMGNVTEIDLTEMIKNALSKGQETISLHITTKDVDNDSVSATEIYSSRSETGPYLKVSLTTDEKPSDINAVKIEDNYYDSGIISQKIFKIKNEDGQYLKLDQNEGFDVTTNSEEASVFGLYIFDYQKYEYNQDSDIDWAKTFYAIKCLDNNKYLTIQNYFDADDENKVYYNKISDGYEVKATANEVNWNERFNLEYYAESNYYTIASHLTVYRDDAGYYATYIEMDDDKLFAANNNRDAYKFYFEDVGGHEKLEVMQEVSGYQVNLSWYPVNNDTDSANYTVENGQVTFDGKKFNATVENLSVGNNEITVSYTGESKQEVTLNVRVFNHPGVTHSMEDLEKMQEHIANKEEPWYSDYQKLQTMVPDNMSSSNYETVALEGVGRGDPAGHGNISNFEQGGNAAYYNALQWVITGEDKYANCAVNILNAWSTTLKIVDGRDRILGAGINSYRYINAAEILKYYHGGYSGYSDEDFKQFQSLLENVIYPVIEDLGAPMIANGNWDTAAMITMVSIGVICDNTEIYDRAVSLYQDIHVNGSIVNYVSDWGQSVESFRDQAHAQLGIGYMAEVCQVALNQGQNLYELYNNRLARAFNWAAQYNLYNTDNLKMEPLEDVFGNTKWTEIDSEKINRGELRPVYELPLAYYSKIDGVDITWMEKAAEAMRAQGYVHNDNLNFGTLTTYNGEPTDVCQPFFQIRTRLEPWYQRTWNDVKKYGEIVDNIPETLNSYFTVTETGEVTASSKKADAPYFQIENNQDGTYAIRCVTTNTYLSVTDELIDGENIIKANQTAIGDNEKFVLKSTGAAFYYLESASHDNRIVYVHVENEDDPANATLSLRLGTKITNSSAEIENDEKLILMYNTRDVALSKIELADTSKLEALISELENINNDDNKYTNDSFQRFSLALQNAKQGVIDAKNGKIYSLEVQSLYDQLKTAYNQLVLVEKENEGTVSVGDSESNKQENTIVSVDTGDDSEISQLLAMICLSGLLFLTNFKRKTSH</sequence>
<dbReference type="SUPFAM" id="SSF48230">
    <property type="entry name" value="Chondroitin AC/alginate lyase"/>
    <property type="match status" value="1"/>
</dbReference>
<dbReference type="RefSeq" id="WP_191376269.1">
    <property type="nucleotide sequence ID" value="NZ_CAJFOD010000088.1"/>
</dbReference>
<evidence type="ECO:0000256" key="2">
    <source>
        <dbReference type="ARBA" id="ARBA00023239"/>
    </source>
</evidence>
<dbReference type="Gene3D" id="1.50.10.100">
    <property type="entry name" value="Chondroitin AC/alginate lyase"/>
    <property type="match status" value="1"/>
</dbReference>
<reference evidence="4" key="2">
    <citation type="submission" date="2021-09" db="EMBL/GenBank/DDBJ databases">
        <authorList>
            <person name="Gilroy R."/>
        </authorList>
    </citation>
    <scope>NUCLEOTIDE SEQUENCE</scope>
    <source>
        <strain evidence="4">CHK193-16274</strain>
    </source>
</reference>
<dbReference type="CDD" id="cd00257">
    <property type="entry name" value="beta-trefoil_FSCN-like"/>
    <property type="match status" value="1"/>
</dbReference>
<keyword evidence="2" id="KW-0456">Lyase</keyword>
<protein>
    <submittedName>
        <fullName evidence="4">DNRLRE domain-containing protein</fullName>
    </submittedName>
</protein>
<dbReference type="InterPro" id="IPR008929">
    <property type="entry name" value="Chondroitin_lyas"/>
</dbReference>
<evidence type="ECO:0000259" key="3">
    <source>
        <dbReference type="Pfam" id="PF05426"/>
    </source>
</evidence>
<evidence type="ECO:0000256" key="1">
    <source>
        <dbReference type="ARBA" id="ARBA00022729"/>
    </source>
</evidence>